<dbReference type="Gene3D" id="1.25.40.10">
    <property type="entry name" value="Tetratricopeptide repeat domain"/>
    <property type="match status" value="1"/>
</dbReference>
<feature type="domain" description="O-GlcNAc transferase C-terminal" evidence="6">
    <location>
        <begin position="438"/>
        <end position="623"/>
    </location>
</feature>
<dbReference type="Proteomes" id="UP000477849">
    <property type="component" value="Unassembled WGS sequence"/>
</dbReference>
<dbReference type="PANTHER" id="PTHR44998">
    <property type="match status" value="1"/>
</dbReference>
<evidence type="ECO:0000259" key="6">
    <source>
        <dbReference type="Pfam" id="PF13844"/>
    </source>
</evidence>
<dbReference type="GO" id="GO:0016740">
    <property type="term" value="F:transferase activity"/>
    <property type="evidence" value="ECO:0007669"/>
    <property type="project" value="UniProtKB-KW"/>
</dbReference>
<comment type="caution">
    <text evidence="7">The sequence shown here is derived from an EMBL/GenBank/DDBJ whole genome shotgun (WGS) entry which is preliminary data.</text>
</comment>
<comment type="pathway">
    <text evidence="1">Protein modification; protein glycosylation.</text>
</comment>
<dbReference type="PANTHER" id="PTHR44998:SF1">
    <property type="entry name" value="UDP-N-ACETYLGLUCOSAMINE--PEPTIDE N-ACETYLGLUCOSAMINYLTRANSFERASE 110 KDA SUBUNIT"/>
    <property type="match status" value="1"/>
</dbReference>
<keyword evidence="2 7" id="KW-0808">Transferase</keyword>
<evidence type="ECO:0000256" key="3">
    <source>
        <dbReference type="ARBA" id="ARBA00022737"/>
    </source>
</evidence>
<dbReference type="SUPFAM" id="SSF53756">
    <property type="entry name" value="UDP-Glycosyltransferase/glycogen phosphorylase"/>
    <property type="match status" value="1"/>
</dbReference>
<dbReference type="InterPro" id="IPR011990">
    <property type="entry name" value="TPR-like_helical_dom_sf"/>
</dbReference>
<keyword evidence="8" id="KW-1185">Reference proteome</keyword>
<evidence type="ECO:0000256" key="1">
    <source>
        <dbReference type="ARBA" id="ARBA00004922"/>
    </source>
</evidence>
<dbReference type="Gene3D" id="3.40.50.2000">
    <property type="entry name" value="Glycogen Phosphorylase B"/>
    <property type="match status" value="1"/>
</dbReference>
<name>A0A6M1SCU9_9HYPH</name>
<keyword evidence="4" id="KW-0802">TPR repeat</keyword>
<evidence type="ECO:0000256" key="4">
    <source>
        <dbReference type="ARBA" id="ARBA00022803"/>
    </source>
</evidence>
<feature type="domain" description="O-GlcNAc transferase C-terminal" evidence="6">
    <location>
        <begin position="273"/>
        <end position="424"/>
    </location>
</feature>
<evidence type="ECO:0000256" key="5">
    <source>
        <dbReference type="SAM" id="MobiDB-lite"/>
    </source>
</evidence>
<dbReference type="AlphaFoldDB" id="A0A6M1SCU9"/>
<keyword evidence="3" id="KW-0677">Repeat</keyword>
<dbReference type="EMBL" id="JAAKZH010000004">
    <property type="protein sequence ID" value="NGO64596.1"/>
    <property type="molecule type" value="Genomic_DNA"/>
</dbReference>
<protein>
    <submittedName>
        <fullName evidence="7">Glycosyl transferase</fullName>
    </submittedName>
</protein>
<organism evidence="7 8">
    <name type="scientific">Rhizobium daejeonense</name>
    <dbReference type="NCBI Taxonomy" id="240521"/>
    <lineage>
        <taxon>Bacteria</taxon>
        <taxon>Pseudomonadati</taxon>
        <taxon>Pseudomonadota</taxon>
        <taxon>Alphaproteobacteria</taxon>
        <taxon>Hyphomicrobiales</taxon>
        <taxon>Rhizobiaceae</taxon>
        <taxon>Rhizobium/Agrobacterium group</taxon>
        <taxon>Rhizobium</taxon>
    </lineage>
</organism>
<dbReference type="InterPro" id="IPR029489">
    <property type="entry name" value="OGT/SEC/SPY_C"/>
</dbReference>
<evidence type="ECO:0000256" key="2">
    <source>
        <dbReference type="ARBA" id="ARBA00022679"/>
    </source>
</evidence>
<feature type="region of interest" description="Disordered" evidence="5">
    <location>
        <begin position="639"/>
        <end position="658"/>
    </location>
</feature>
<reference evidence="7 8" key="1">
    <citation type="submission" date="2020-02" db="EMBL/GenBank/DDBJ databases">
        <title>Genome sequence of the type strain CCBAU10050 of Rhizobium daejeonense.</title>
        <authorList>
            <person name="Gao J."/>
            <person name="Sun J."/>
        </authorList>
    </citation>
    <scope>NUCLEOTIDE SEQUENCE [LARGE SCALE GENOMIC DNA]</scope>
    <source>
        <strain evidence="7 8">CCBAU10050</strain>
    </source>
</reference>
<sequence>MKSLAAGNNGSAGILTERTLNEITYAAASKQYRTGHYTASLSTLNRLLDLQRDARTYTLLAKTLLQLGLKQEAANSYQLAAEQGGQHAEDNTCEAIKLYFASGEKDRALALANGILNRVRRQPDLAYIVGSLLVDRQQARLARVFKDLLMKSDVLEHMQLGARISLYTWDVFDPSDIETARVLLAKLPRNQSIRLMYLTFSREHCKFDAVERHQPIIEAAIAEGDTEFLRNDGTFFNLHWTGDEHLNQIARSNTPFFSPEITKIRRSVPHTWSDKIRIGYVSSDLFDRHATMKLIRRVLELHDRDRFEITLFCHTDPEMLATNQADRSLWGDIVTIRDMEDPQVVAEIRRRGIDILVDLKGHTVGNRTALFNKAAAPIQVAWLGFPGSTVNVDLDYAIGDKYVLPDSSAPHYYEKFCRMPETYQPNDPDNRPLAKQMTKVEVGLPEDAFVFASFNANRKITPRVIEMWATILKRTPNSVIWILKRGKEVQANITAKLTSLGIPAKRIFFMSQLEFDLHLNRITAADIGLDTFPVNGHTTTSEQLWAGLPVLTLKGTNFASRVSESLLNAIGLPELVAEDEEDYVQKAIELAQNPELAKEYRRRLEDNRLRSPLFDAERFCRHLETAYQMMVDRAKQGLEPDHLDVPSLPPRDSAFMVK</sequence>
<dbReference type="Pfam" id="PF13844">
    <property type="entry name" value="Glyco_transf_41"/>
    <property type="match status" value="2"/>
</dbReference>
<evidence type="ECO:0000313" key="8">
    <source>
        <dbReference type="Proteomes" id="UP000477849"/>
    </source>
</evidence>
<gene>
    <name evidence="7" type="ORF">G6N76_13060</name>
</gene>
<dbReference type="Gene3D" id="3.40.50.11380">
    <property type="match status" value="1"/>
</dbReference>
<evidence type="ECO:0000313" key="7">
    <source>
        <dbReference type="EMBL" id="NGO64596.1"/>
    </source>
</evidence>
<dbReference type="SUPFAM" id="SSF48452">
    <property type="entry name" value="TPR-like"/>
    <property type="match status" value="1"/>
</dbReference>
<proteinExistence type="predicted"/>
<accession>A0A6M1SCU9</accession>